<feature type="compositionally biased region" description="Polar residues" evidence="2">
    <location>
        <begin position="45"/>
        <end position="55"/>
    </location>
</feature>
<dbReference type="AlphaFoldDB" id="A0AA88A2S5"/>
<reference evidence="3" key="1">
    <citation type="submission" date="2023-07" db="EMBL/GenBank/DDBJ databases">
        <title>draft genome sequence of fig (Ficus carica).</title>
        <authorList>
            <person name="Takahashi T."/>
            <person name="Nishimura K."/>
        </authorList>
    </citation>
    <scope>NUCLEOTIDE SEQUENCE</scope>
</reference>
<keyword evidence="1" id="KW-0175">Coiled coil</keyword>
<protein>
    <submittedName>
        <fullName evidence="3">Uncharacterized protein</fullName>
    </submittedName>
</protein>
<feature type="coiled-coil region" evidence="1">
    <location>
        <begin position="452"/>
        <end position="486"/>
    </location>
</feature>
<feature type="compositionally biased region" description="Low complexity" evidence="2">
    <location>
        <begin position="313"/>
        <end position="323"/>
    </location>
</feature>
<comment type="caution">
    <text evidence="3">The sequence shown here is derived from an EMBL/GenBank/DDBJ whole genome shotgun (WGS) entry which is preliminary data.</text>
</comment>
<organism evidence="3 4">
    <name type="scientific">Ficus carica</name>
    <name type="common">Common fig</name>
    <dbReference type="NCBI Taxonomy" id="3494"/>
    <lineage>
        <taxon>Eukaryota</taxon>
        <taxon>Viridiplantae</taxon>
        <taxon>Streptophyta</taxon>
        <taxon>Embryophyta</taxon>
        <taxon>Tracheophyta</taxon>
        <taxon>Spermatophyta</taxon>
        <taxon>Magnoliopsida</taxon>
        <taxon>eudicotyledons</taxon>
        <taxon>Gunneridae</taxon>
        <taxon>Pentapetalae</taxon>
        <taxon>rosids</taxon>
        <taxon>fabids</taxon>
        <taxon>Rosales</taxon>
        <taxon>Moraceae</taxon>
        <taxon>Ficeae</taxon>
        <taxon>Ficus</taxon>
    </lineage>
</organism>
<accession>A0AA88A2S5</accession>
<gene>
    <name evidence="3" type="ORF">TIFTF001_016250</name>
</gene>
<feature type="region of interest" description="Disordered" evidence="2">
    <location>
        <begin position="1"/>
        <end position="67"/>
    </location>
</feature>
<dbReference type="EMBL" id="BTGU01000024">
    <property type="protein sequence ID" value="GMN47073.1"/>
    <property type="molecule type" value="Genomic_DNA"/>
</dbReference>
<name>A0AA88A2S5_FICCA</name>
<dbReference type="Proteomes" id="UP001187192">
    <property type="component" value="Unassembled WGS sequence"/>
</dbReference>
<keyword evidence="4" id="KW-1185">Reference proteome</keyword>
<evidence type="ECO:0000313" key="3">
    <source>
        <dbReference type="EMBL" id="GMN47073.1"/>
    </source>
</evidence>
<evidence type="ECO:0000256" key="1">
    <source>
        <dbReference type="SAM" id="Coils"/>
    </source>
</evidence>
<proteinExistence type="predicted"/>
<feature type="region of interest" description="Disordered" evidence="2">
    <location>
        <begin position="290"/>
        <end position="327"/>
    </location>
</feature>
<feature type="region of interest" description="Disordered" evidence="2">
    <location>
        <begin position="527"/>
        <end position="550"/>
    </location>
</feature>
<evidence type="ECO:0000256" key="2">
    <source>
        <dbReference type="SAM" id="MobiDB-lite"/>
    </source>
</evidence>
<evidence type="ECO:0000313" key="4">
    <source>
        <dbReference type="Proteomes" id="UP001187192"/>
    </source>
</evidence>
<sequence>MDKEKQPIEDVDVEWTSTDSSDSSSDNEELMSTIRRSRFEHEFQHSQMGAGTSNETSERSRLATTSDEEILSIPSIARLTEPPRRLSTESFLRASNPRSVLTESDLSDIRGRYGFPNEVQLRLPFKGERADSVSKGWIFGHSSVDTEWDEGFLGPDCTSRRSRRRTVGGRRACNLLSPRKFEGSREVLNVPEEEETGKELKKPPPKALLFEEKLECLLALPNREWDDIQVPKRGELRRLFGTPLFVDPLTDEEALIAEFALDSLVMEVPTPKDIMAKRRARKEAKRAAAAAAAAANAGQGNEPEPFPVLESFPEPSSKPSSLPAKKRKVVEKAKMKIPAKRKLKSKIAFPKPDVEGPRVEVVLPPRLSLLNDRLASVDIARQLLSEVDAETLTQGSLQDHMDDIMWETIKINVRTTGLFYLLADKVVSQSAEGLMLELQKSMDVAREGTSAMDALVRRFEESQEKVKSLEAENAALTSQIMNAFEKATFKARYDILKDYKAGLLDEAQIDEEIEMFEEDYPEEVRSLSSVPALAPTEAEPSNVEPPVQTSPSKVRETREYIFCFCQISVNILLISEL</sequence>